<dbReference type="Pfam" id="PF07804">
    <property type="entry name" value="HipA_C"/>
    <property type="match status" value="1"/>
</dbReference>
<dbReference type="InterPro" id="IPR012893">
    <property type="entry name" value="HipA-like_C"/>
</dbReference>
<evidence type="ECO:0000256" key="3">
    <source>
        <dbReference type="SAM" id="MobiDB-lite"/>
    </source>
</evidence>
<keyword evidence="2" id="KW-0418">Kinase</keyword>
<protein>
    <recommendedName>
        <fullName evidence="4">HipA-like C-terminal domain-containing protein</fullName>
    </recommendedName>
</protein>
<keyword evidence="1" id="KW-0808">Transferase</keyword>
<dbReference type="Gene3D" id="1.10.1070.20">
    <property type="match status" value="1"/>
</dbReference>
<evidence type="ECO:0000259" key="4">
    <source>
        <dbReference type="Pfam" id="PF07804"/>
    </source>
</evidence>
<dbReference type="Gene3D" id="3.30.200.120">
    <property type="match status" value="1"/>
</dbReference>
<evidence type="ECO:0000256" key="1">
    <source>
        <dbReference type="ARBA" id="ARBA00022679"/>
    </source>
</evidence>
<gene>
    <name evidence="5" type="ORF">pz44w</name>
</gene>
<accession>A7LH21</accession>
<feature type="region of interest" description="Disordered" evidence="3">
    <location>
        <begin position="298"/>
        <end position="326"/>
    </location>
</feature>
<dbReference type="CDD" id="cd17792">
    <property type="entry name" value="CtkA"/>
    <property type="match status" value="1"/>
</dbReference>
<feature type="domain" description="HipA-like C-terminal" evidence="4">
    <location>
        <begin position="24"/>
        <end position="186"/>
    </location>
</feature>
<sequence length="326" mass="37845">MPTIDFTPCEINPKKGFGGANGNKISLIYNNELYMVKFPPKPSTHKEMSYTNGCFSEYVACHIVNSLDLLVQETLLGTYKNKIVVACKDFTTHQYELVDFLNLKNTMIELEKSGKDTNLNDVLYTIDNQHFIEPQVLKRFFWDMFVADTLLGNFDRHNGNWGFLRASNSKEYQIAPIFDCGSCLYPQADDEVCQKVLNNIDELNARIYNFPQSILKDDNDKKINYYDFLTQTNDKDCLDALLRIYPRIDMDKIHSIINNTPFMSEIHKEFLHTMLDERKSKIIDVAHTRAIELSLQNKQAHSNSYDDNTDDLDNSNEYTPTPKRRR</sequence>
<evidence type="ECO:0000256" key="2">
    <source>
        <dbReference type="ARBA" id="ARBA00022777"/>
    </source>
</evidence>
<dbReference type="AlphaFoldDB" id="A7LH21"/>
<organism evidence="5">
    <name type="scientific">Helicobacter cetorum</name>
    <dbReference type="NCBI Taxonomy" id="138563"/>
    <lineage>
        <taxon>Bacteria</taxon>
        <taxon>Pseudomonadati</taxon>
        <taxon>Campylobacterota</taxon>
        <taxon>Epsilonproteobacteria</taxon>
        <taxon>Campylobacterales</taxon>
        <taxon>Helicobacteraceae</taxon>
        <taxon>Helicobacter</taxon>
    </lineage>
</organism>
<reference evidence="5" key="1">
    <citation type="submission" date="2007-07" db="EMBL/GenBank/DDBJ databases">
        <title>Plasticity zones in Helicobacters: population, sequence and functional analyses.</title>
        <authorList>
            <person name="Kersulyte D."/>
            <person name="Lee W."/>
            <person name="Subramaniam D."/>
            <person name="Kalia A."/>
            <person name="Dailidiene D."/>
            <person name="Anant S."/>
            <person name="Berg D.E."/>
        </authorList>
    </citation>
    <scope>NUCLEOTIDE SEQUENCE</scope>
    <source>
        <strain evidence="5">MIT-00-7128</strain>
    </source>
</reference>
<dbReference type="EMBL" id="EU015081">
    <property type="protein sequence ID" value="ABS86841.1"/>
    <property type="molecule type" value="Genomic_DNA"/>
</dbReference>
<dbReference type="GO" id="GO:0016301">
    <property type="term" value="F:kinase activity"/>
    <property type="evidence" value="ECO:0007669"/>
    <property type="project" value="UniProtKB-KW"/>
</dbReference>
<name>A7LH21_9HELI</name>
<evidence type="ECO:0000313" key="5">
    <source>
        <dbReference type="EMBL" id="ABS86841.1"/>
    </source>
</evidence>
<proteinExistence type="predicted"/>